<dbReference type="Pfam" id="PF00111">
    <property type="entry name" value="Fer2"/>
    <property type="match status" value="1"/>
</dbReference>
<dbReference type="Proteomes" id="UP001151071">
    <property type="component" value="Unassembled WGS sequence"/>
</dbReference>
<dbReference type="GO" id="GO:0051537">
    <property type="term" value="F:2 iron, 2 sulfur cluster binding"/>
    <property type="evidence" value="ECO:0007669"/>
    <property type="project" value="InterPro"/>
</dbReference>
<dbReference type="InterPro" id="IPR001041">
    <property type="entry name" value="2Fe-2S_ferredoxin-type"/>
</dbReference>
<dbReference type="PROSITE" id="PS51085">
    <property type="entry name" value="2FE2S_FER_2"/>
    <property type="match status" value="1"/>
</dbReference>
<evidence type="ECO:0000259" key="1">
    <source>
        <dbReference type="PROSITE" id="PS51085"/>
    </source>
</evidence>
<feature type="domain" description="2Fe-2S ferredoxin-type" evidence="1">
    <location>
        <begin position="7"/>
        <end position="102"/>
    </location>
</feature>
<dbReference type="PROSITE" id="PS00197">
    <property type="entry name" value="2FE2S_FER_1"/>
    <property type="match status" value="1"/>
</dbReference>
<gene>
    <name evidence="2" type="ORF">O3V59_08520</name>
</gene>
<comment type="caution">
    <text evidence="2">The sequence shown here is derived from an EMBL/GenBank/DDBJ whole genome shotgun (WGS) entry which is preliminary data.</text>
</comment>
<sequence length="106" mass="11268">MSQTDDVVVTVLHDGERKPLSLKRGENLLMALVQAGLPIDFFCTTGKCATCRLRMDIPAGSAALPSPTERYRLGEAAVAAGMRLSCQVYVTGPLTVHLDASAPARP</sequence>
<dbReference type="RefSeq" id="WP_035300470.1">
    <property type="nucleotide sequence ID" value="NZ_JAPYYP010000007.1"/>
</dbReference>
<reference evidence="2" key="1">
    <citation type="submission" date="2022-12" db="EMBL/GenBank/DDBJ databases">
        <title>Draft genome sequence of the thermophilic strain Brevibacillus thermoruber HT42, isolated from Los Humeros, Puebla, Mexico, with biotechnological potential.</title>
        <authorList>
            <person name="Lara Sanchez J."/>
            <person name="Solis Palacios R."/>
            <person name="Bustos Baena A.S."/>
            <person name="Ruz Baez A.E."/>
            <person name="Espinosa Luna G."/>
            <person name="Oliart Ros R.M."/>
        </authorList>
    </citation>
    <scope>NUCLEOTIDE SEQUENCE</scope>
    <source>
        <strain evidence="2">HT42</strain>
    </source>
</reference>
<dbReference type="SUPFAM" id="SSF54292">
    <property type="entry name" value="2Fe-2S ferredoxin-like"/>
    <property type="match status" value="1"/>
</dbReference>
<dbReference type="CDD" id="cd00207">
    <property type="entry name" value="fer2"/>
    <property type="match status" value="1"/>
</dbReference>
<dbReference type="InterPro" id="IPR012675">
    <property type="entry name" value="Beta-grasp_dom_sf"/>
</dbReference>
<proteinExistence type="predicted"/>
<name>A0A9X3TQ28_9BACL</name>
<organism evidence="2 3">
    <name type="scientific">Brevibacillus thermoruber</name>
    <dbReference type="NCBI Taxonomy" id="33942"/>
    <lineage>
        <taxon>Bacteria</taxon>
        <taxon>Bacillati</taxon>
        <taxon>Bacillota</taxon>
        <taxon>Bacilli</taxon>
        <taxon>Bacillales</taxon>
        <taxon>Paenibacillaceae</taxon>
        <taxon>Brevibacillus</taxon>
    </lineage>
</organism>
<dbReference type="AlphaFoldDB" id="A0A9X3TQ28"/>
<keyword evidence="3" id="KW-1185">Reference proteome</keyword>
<dbReference type="InterPro" id="IPR036010">
    <property type="entry name" value="2Fe-2S_ferredoxin-like_sf"/>
</dbReference>
<dbReference type="Gene3D" id="3.10.20.30">
    <property type="match status" value="1"/>
</dbReference>
<dbReference type="EMBL" id="JAPYYP010000007">
    <property type="protein sequence ID" value="MDA5108403.1"/>
    <property type="molecule type" value="Genomic_DNA"/>
</dbReference>
<dbReference type="InterPro" id="IPR006058">
    <property type="entry name" value="2Fe2S_fd_BS"/>
</dbReference>
<accession>A0A9X3TQ28</accession>
<evidence type="ECO:0000313" key="2">
    <source>
        <dbReference type="EMBL" id="MDA5108403.1"/>
    </source>
</evidence>
<evidence type="ECO:0000313" key="3">
    <source>
        <dbReference type="Proteomes" id="UP001151071"/>
    </source>
</evidence>
<protein>
    <submittedName>
        <fullName evidence="2">2Fe-2S iron-sulfur cluster-binding protein</fullName>
    </submittedName>
</protein>